<evidence type="ECO:0000256" key="1">
    <source>
        <dbReference type="SAM" id="SignalP"/>
    </source>
</evidence>
<dbReference type="AlphaFoldDB" id="A0A135NYU9"/>
<feature type="chain" id="PRO_5007466871" description="Lysozyme inhibitor LprI N-terminal domain-containing protein" evidence="1">
    <location>
        <begin position="21"/>
        <end position="114"/>
    </location>
</feature>
<evidence type="ECO:0000313" key="2">
    <source>
        <dbReference type="EMBL" id="KXG84334.1"/>
    </source>
</evidence>
<organism evidence="2 3">
    <name type="scientific">Agrobacterium bohemicum</name>
    <dbReference type="NCBI Taxonomy" id="2052828"/>
    <lineage>
        <taxon>Bacteria</taxon>
        <taxon>Pseudomonadati</taxon>
        <taxon>Pseudomonadota</taxon>
        <taxon>Alphaproteobacteria</taxon>
        <taxon>Hyphomicrobiales</taxon>
        <taxon>Rhizobiaceae</taxon>
        <taxon>Rhizobium/Agrobacterium group</taxon>
        <taxon>Agrobacterium</taxon>
    </lineage>
</organism>
<accession>A0A135NYU9</accession>
<keyword evidence="3" id="KW-1185">Reference proteome</keyword>
<dbReference type="RefSeq" id="WP_067649289.1">
    <property type="nucleotide sequence ID" value="NZ_KQ961029.1"/>
</dbReference>
<dbReference type="Proteomes" id="UP000070498">
    <property type="component" value="Unassembled WGS sequence"/>
</dbReference>
<dbReference type="STRING" id="2052828.ATO67_12500"/>
<gene>
    <name evidence="2" type="ORF">ATO67_12500</name>
</gene>
<keyword evidence="1" id="KW-0732">Signal</keyword>
<feature type="signal peptide" evidence="1">
    <location>
        <begin position="1"/>
        <end position="20"/>
    </location>
</feature>
<comment type="caution">
    <text evidence="2">The sequence shown here is derived from an EMBL/GenBank/DDBJ whole genome shotgun (WGS) entry which is preliminary data.</text>
</comment>
<dbReference type="EMBL" id="LNUW01000037">
    <property type="protein sequence ID" value="KXG84334.1"/>
    <property type="molecule type" value="Genomic_DNA"/>
</dbReference>
<reference evidence="2 3" key="1">
    <citation type="submission" date="2015-11" db="EMBL/GenBank/DDBJ databases">
        <title>Draft genome sequence of Agrobacterium sp. R89-1.</title>
        <authorList>
            <person name="Zahradnik J."/>
            <person name="Kyslikova E."/>
            <person name="Palyzova A."/>
            <person name="Kyslik P."/>
        </authorList>
    </citation>
    <scope>NUCLEOTIDE SEQUENCE [LARGE SCALE GENOMIC DNA]</scope>
    <source>
        <strain evidence="2 3">R89-1</strain>
    </source>
</reference>
<sequence length="114" mass="12399">MGRVAFLCAIFLSAPNLALAFCSQPYGDVTLPDAPGSFHKPTAPYCLSGYKFSGKHSCSDWEITSYQNEVETYLTKLRSFANEAVDAANEAITFANDAKAYAKCESQNVLAELN</sequence>
<dbReference type="OrthoDB" id="8481603at2"/>
<protein>
    <recommendedName>
        <fullName evidence="4">Lysozyme inhibitor LprI N-terminal domain-containing protein</fullName>
    </recommendedName>
</protein>
<evidence type="ECO:0000313" key="3">
    <source>
        <dbReference type="Proteomes" id="UP000070498"/>
    </source>
</evidence>
<evidence type="ECO:0008006" key="4">
    <source>
        <dbReference type="Google" id="ProtNLM"/>
    </source>
</evidence>
<name>A0A135NYU9_9HYPH</name>
<proteinExistence type="predicted"/>